<keyword evidence="1" id="KW-0472">Membrane</keyword>
<accession>A0ABQ1E1W2</accession>
<dbReference type="Proteomes" id="UP000620147">
    <property type="component" value="Unassembled WGS sequence"/>
</dbReference>
<sequence length="41" mass="4413">MNKKQKKAKLILDIIACALSAVSAGLSIAAFVISLVRRNEK</sequence>
<comment type="caution">
    <text evidence="2">The sequence shown here is derived from an EMBL/GenBank/DDBJ whole genome shotgun (WGS) entry which is preliminary data.</text>
</comment>
<organism evidence="2 3">
    <name type="scientific">Butyricicoccus faecihominis</name>
    <dbReference type="NCBI Taxonomy" id="1712515"/>
    <lineage>
        <taxon>Bacteria</taxon>
        <taxon>Bacillati</taxon>
        <taxon>Bacillota</taxon>
        <taxon>Clostridia</taxon>
        <taxon>Eubacteriales</taxon>
        <taxon>Butyricicoccaceae</taxon>
        <taxon>Butyricicoccus</taxon>
    </lineage>
</organism>
<evidence type="ECO:0000313" key="3">
    <source>
        <dbReference type="Proteomes" id="UP000620147"/>
    </source>
</evidence>
<keyword evidence="1" id="KW-0812">Transmembrane</keyword>
<evidence type="ECO:0000313" key="2">
    <source>
        <dbReference type="EMBL" id="GFO88954.1"/>
    </source>
</evidence>
<gene>
    <name evidence="2" type="ORF">BUFA31_21180</name>
</gene>
<keyword evidence="3" id="KW-1185">Reference proteome</keyword>
<proteinExistence type="predicted"/>
<evidence type="ECO:0000256" key="1">
    <source>
        <dbReference type="SAM" id="Phobius"/>
    </source>
</evidence>
<dbReference type="RefSeq" id="WP_279289181.1">
    <property type="nucleotide sequence ID" value="NZ_BLYJ01000030.1"/>
</dbReference>
<keyword evidence="1" id="KW-1133">Transmembrane helix</keyword>
<dbReference type="EMBL" id="BLYJ01000030">
    <property type="protein sequence ID" value="GFO88954.1"/>
    <property type="molecule type" value="Genomic_DNA"/>
</dbReference>
<name>A0ABQ1E1W2_9FIRM</name>
<reference evidence="2 3" key="1">
    <citation type="submission" date="2020-06" db="EMBL/GenBank/DDBJ databases">
        <title>Characterization of fructooligosaccharide metabolism and fructooligosaccharide-degrading enzymes in human commensal butyrate producers.</title>
        <authorList>
            <person name="Tanno H."/>
            <person name="Fujii T."/>
            <person name="Hirano K."/>
            <person name="Maeno S."/>
            <person name="Tonozuka T."/>
            <person name="Sakamoto M."/>
            <person name="Ohkuma M."/>
            <person name="Tochio T."/>
            <person name="Endo A."/>
        </authorList>
    </citation>
    <scope>NUCLEOTIDE SEQUENCE [LARGE SCALE GENOMIC DNA]</scope>
    <source>
        <strain evidence="2 3">JCM 31056</strain>
    </source>
</reference>
<protein>
    <submittedName>
        <fullName evidence="2">Uncharacterized protein</fullName>
    </submittedName>
</protein>
<feature type="transmembrane region" description="Helical" evidence="1">
    <location>
        <begin position="12"/>
        <end position="36"/>
    </location>
</feature>